<dbReference type="EC" id="3.1.3.48" evidence="3"/>
<gene>
    <name evidence="8" type="ORF">METZ01_LOCUS121285</name>
</gene>
<keyword evidence="5" id="KW-0378">Hydrolase</keyword>
<dbReference type="GO" id="GO:0003993">
    <property type="term" value="F:acid phosphatase activity"/>
    <property type="evidence" value="ECO:0007669"/>
    <property type="project" value="InterPro"/>
</dbReference>
<dbReference type="PRINTS" id="PR00719">
    <property type="entry name" value="LMWPTPASE"/>
</dbReference>
<dbReference type="EMBL" id="UINC01016437">
    <property type="protein sequence ID" value="SVA68431.1"/>
    <property type="molecule type" value="Genomic_DNA"/>
</dbReference>
<dbReference type="PANTHER" id="PTHR11717:SF7">
    <property type="entry name" value="LOW MOLECULAR WEIGHT PHOSPHOTYROSINE PROTEIN PHOSPHATASE"/>
    <property type="match status" value="1"/>
</dbReference>
<evidence type="ECO:0000256" key="5">
    <source>
        <dbReference type="ARBA" id="ARBA00022801"/>
    </source>
</evidence>
<keyword evidence="6" id="KW-0904">Protein phosphatase</keyword>
<dbReference type="SMART" id="SM00226">
    <property type="entry name" value="LMWPc"/>
    <property type="match status" value="1"/>
</dbReference>
<evidence type="ECO:0000313" key="8">
    <source>
        <dbReference type="EMBL" id="SVA68431.1"/>
    </source>
</evidence>
<dbReference type="FunFam" id="3.40.50.2300:FF:000113">
    <property type="entry name" value="Low molecular weight protein-tyrosine-phosphatase"/>
    <property type="match status" value="1"/>
</dbReference>
<dbReference type="Gene3D" id="3.40.50.2300">
    <property type="match status" value="1"/>
</dbReference>
<evidence type="ECO:0000256" key="2">
    <source>
        <dbReference type="ARBA" id="ARBA00011063"/>
    </source>
</evidence>
<feature type="domain" description="Phosphotyrosine protein phosphatase I" evidence="7">
    <location>
        <begin position="11"/>
        <end position="160"/>
    </location>
</feature>
<dbReference type="InterPro" id="IPR017867">
    <property type="entry name" value="Tyr_phospatase_low_mol_wt"/>
</dbReference>
<comment type="subcellular location">
    <subcellularLocation>
        <location evidence="1">Cytoplasm</location>
    </subcellularLocation>
</comment>
<keyword evidence="4" id="KW-0963">Cytoplasm</keyword>
<dbReference type="InterPro" id="IPR023485">
    <property type="entry name" value="Ptyr_pPase"/>
</dbReference>
<evidence type="ECO:0000256" key="3">
    <source>
        <dbReference type="ARBA" id="ARBA00013064"/>
    </source>
</evidence>
<evidence type="ECO:0000256" key="4">
    <source>
        <dbReference type="ARBA" id="ARBA00022490"/>
    </source>
</evidence>
<dbReference type="GO" id="GO:0005737">
    <property type="term" value="C:cytoplasm"/>
    <property type="evidence" value="ECO:0007669"/>
    <property type="project" value="UniProtKB-SubCell"/>
</dbReference>
<dbReference type="Pfam" id="PF01451">
    <property type="entry name" value="LMWPc"/>
    <property type="match status" value="1"/>
</dbReference>
<dbReference type="InterPro" id="IPR002115">
    <property type="entry name" value="Tyr_Pase_low_mol_wt_mml"/>
</dbReference>
<comment type="similarity">
    <text evidence="2">Belongs to the low molecular weight phosphotyrosine protein phosphatase family.</text>
</comment>
<dbReference type="InterPro" id="IPR036196">
    <property type="entry name" value="Ptyr_pPase_sf"/>
</dbReference>
<reference evidence="8" key="1">
    <citation type="submission" date="2018-05" db="EMBL/GenBank/DDBJ databases">
        <authorList>
            <person name="Lanie J.A."/>
            <person name="Ng W.-L."/>
            <person name="Kazmierczak K.M."/>
            <person name="Andrzejewski T.M."/>
            <person name="Davidsen T.M."/>
            <person name="Wayne K.J."/>
            <person name="Tettelin H."/>
            <person name="Glass J.I."/>
            <person name="Rusch D."/>
            <person name="Podicherti R."/>
            <person name="Tsui H.-C.T."/>
            <person name="Winkler M.E."/>
        </authorList>
    </citation>
    <scope>NUCLEOTIDE SEQUENCE</scope>
</reference>
<dbReference type="AlphaFoldDB" id="A0A381XVJ3"/>
<accession>A0A381XVJ3</accession>
<dbReference type="PRINTS" id="PR00720">
    <property type="entry name" value="MAMMALPTPASE"/>
</dbReference>
<proteinExistence type="inferred from homology"/>
<evidence type="ECO:0000259" key="7">
    <source>
        <dbReference type="SMART" id="SM00226"/>
    </source>
</evidence>
<name>A0A381XVJ3_9ZZZZ</name>
<dbReference type="InterPro" id="IPR050438">
    <property type="entry name" value="LMW_PTPase"/>
</dbReference>
<dbReference type="GO" id="GO:0004726">
    <property type="term" value="F:non-membrane spanning protein tyrosine phosphatase activity"/>
    <property type="evidence" value="ECO:0007669"/>
    <property type="project" value="InterPro"/>
</dbReference>
<evidence type="ECO:0000256" key="1">
    <source>
        <dbReference type="ARBA" id="ARBA00004496"/>
    </source>
</evidence>
<sequence length="163" mass="17779">MDANQSNPGPTRVLFVCLGNICRSPLAEGVFQHLVEEAGVSDEFEVDSAGTGSWHVGEHPDTRATAVAEAHGVTLASRARQVTCKDLDQFDYVIAMDRENVRNLERMAESSGTDVEIHLLREFDPERHGDEVPDPYYGGTSGFEEVFQIVSRSCQALLAGLVG</sequence>
<dbReference type="PANTHER" id="PTHR11717">
    <property type="entry name" value="LOW MOLECULAR WEIGHT PROTEIN TYROSINE PHOSPHATASE"/>
    <property type="match status" value="1"/>
</dbReference>
<dbReference type="CDD" id="cd16343">
    <property type="entry name" value="LMWPTP"/>
    <property type="match status" value="1"/>
</dbReference>
<protein>
    <recommendedName>
        <fullName evidence="3">protein-tyrosine-phosphatase</fullName>
        <ecNumber evidence="3">3.1.3.48</ecNumber>
    </recommendedName>
</protein>
<dbReference type="SUPFAM" id="SSF52788">
    <property type="entry name" value="Phosphotyrosine protein phosphatases I"/>
    <property type="match status" value="1"/>
</dbReference>
<evidence type="ECO:0000256" key="6">
    <source>
        <dbReference type="ARBA" id="ARBA00022912"/>
    </source>
</evidence>
<organism evidence="8">
    <name type="scientific">marine metagenome</name>
    <dbReference type="NCBI Taxonomy" id="408172"/>
    <lineage>
        <taxon>unclassified sequences</taxon>
        <taxon>metagenomes</taxon>
        <taxon>ecological metagenomes</taxon>
    </lineage>
</organism>